<dbReference type="Proteomes" id="UP000229307">
    <property type="component" value="Unassembled WGS sequence"/>
</dbReference>
<protein>
    <recommendedName>
        <fullName evidence="3">PIG-L family deacetylase</fullName>
    </recommendedName>
</protein>
<evidence type="ECO:0000313" key="2">
    <source>
        <dbReference type="Proteomes" id="UP000229307"/>
    </source>
</evidence>
<name>A0A2M7SA23_9BACT</name>
<dbReference type="AlphaFoldDB" id="A0A2M7SA23"/>
<gene>
    <name evidence="1" type="ORF">COY52_07435</name>
</gene>
<dbReference type="PANTHER" id="PTHR12993">
    <property type="entry name" value="N-ACETYLGLUCOSAMINYL-PHOSPHATIDYLINOSITOL DE-N-ACETYLASE-RELATED"/>
    <property type="match status" value="1"/>
</dbReference>
<evidence type="ECO:0000313" key="1">
    <source>
        <dbReference type="EMBL" id="PIZ16309.1"/>
    </source>
</evidence>
<proteinExistence type="predicted"/>
<dbReference type="Gene3D" id="3.40.50.10320">
    <property type="entry name" value="LmbE-like"/>
    <property type="match status" value="1"/>
</dbReference>
<dbReference type="InterPro" id="IPR024078">
    <property type="entry name" value="LmbE-like_dom_sf"/>
</dbReference>
<dbReference type="SUPFAM" id="SSF102588">
    <property type="entry name" value="LmbE-like"/>
    <property type="match status" value="1"/>
</dbReference>
<dbReference type="PANTHER" id="PTHR12993:SF30">
    <property type="entry name" value="N-ACETYL-ALPHA-D-GLUCOSAMINYL L-MALATE DEACETYLASE 1"/>
    <property type="match status" value="1"/>
</dbReference>
<accession>A0A2M7SA23</accession>
<organism evidence="1 2">
    <name type="scientific">Candidatus Desantisbacteria bacterium CG_4_10_14_0_8_um_filter_48_22</name>
    <dbReference type="NCBI Taxonomy" id="1974543"/>
    <lineage>
        <taxon>Bacteria</taxon>
        <taxon>Candidatus Desantisiibacteriota</taxon>
    </lineage>
</organism>
<dbReference type="InterPro" id="IPR003737">
    <property type="entry name" value="GlcNAc_PI_deacetylase-related"/>
</dbReference>
<comment type="caution">
    <text evidence="1">The sequence shown here is derived from an EMBL/GenBank/DDBJ whole genome shotgun (WGS) entry which is preliminary data.</text>
</comment>
<reference evidence="2" key="1">
    <citation type="submission" date="2017-09" db="EMBL/GenBank/DDBJ databases">
        <title>Depth-based differentiation of microbial function through sediment-hosted aquifers and enrichment of novel symbionts in the deep terrestrial subsurface.</title>
        <authorList>
            <person name="Probst A.J."/>
            <person name="Ladd B."/>
            <person name="Jarett J.K."/>
            <person name="Geller-Mcgrath D.E."/>
            <person name="Sieber C.M.K."/>
            <person name="Emerson J.B."/>
            <person name="Anantharaman K."/>
            <person name="Thomas B.C."/>
            <person name="Malmstrom R."/>
            <person name="Stieglmeier M."/>
            <person name="Klingl A."/>
            <person name="Woyke T."/>
            <person name="Ryan C.M."/>
            <person name="Banfield J.F."/>
        </authorList>
    </citation>
    <scope>NUCLEOTIDE SEQUENCE [LARGE SCALE GENOMIC DNA]</scope>
</reference>
<evidence type="ECO:0008006" key="3">
    <source>
        <dbReference type="Google" id="ProtNLM"/>
    </source>
</evidence>
<dbReference type="EMBL" id="PFMR01000196">
    <property type="protein sequence ID" value="PIZ16309.1"/>
    <property type="molecule type" value="Genomic_DNA"/>
</dbReference>
<dbReference type="GO" id="GO:0016811">
    <property type="term" value="F:hydrolase activity, acting on carbon-nitrogen (but not peptide) bonds, in linear amides"/>
    <property type="evidence" value="ECO:0007669"/>
    <property type="project" value="TreeGrafter"/>
</dbReference>
<sequence>MLTWKKVLVFGAHSDDEIIGPGGTIAKLSRQGAAVTVVTFTTGDMGYSKLSHKGRIGRIRSIEAKRSAKILGIRQVVNLGLPTQSVVNVREVYQECVRLIRRFRPDVIFTHYKCDKHRDHRAVSEITDEARWKASENIMPDFGKPWYTQEFYFYEVLELFTSPSVLVDITGTLNAKVRAMKTQASQMSNLRGMERYIEGVAAARGFLRGTKYAEAFLASNFLPRKL</sequence>
<dbReference type="Pfam" id="PF02585">
    <property type="entry name" value="PIG-L"/>
    <property type="match status" value="1"/>
</dbReference>